<accession>A0AB34KQV7</accession>
<dbReference type="InterPro" id="IPR023393">
    <property type="entry name" value="START-like_dom_sf"/>
</dbReference>
<dbReference type="GeneID" id="96006688"/>
<protein>
    <submittedName>
        <fullName evidence="1">Uncharacterized protein</fullName>
    </submittedName>
</protein>
<dbReference type="SUPFAM" id="SSF55961">
    <property type="entry name" value="Bet v1-like"/>
    <property type="match status" value="1"/>
</dbReference>
<sequence length="197" mass="21245">MQPSSPTNDATAQSAIIWPARYLPGTTSNFTSNETVAADLSASQIWPLLADITQWQTYYPNCAHITPPASGPILQKGATFHFSTFGFPVLEAHVREAVAPERGQPGRLAWSAALEGGEDEAVDVYHAWLVEDLPGGRVRVLTQESQVGKPAAELASRRPNVMLLGHQDWLDGLVTAARGGRVVKEETNLAKTGLLAY</sequence>
<dbReference type="Proteomes" id="UP000803884">
    <property type="component" value="Unassembled WGS sequence"/>
</dbReference>
<comment type="caution">
    <text evidence="1">The sequence shown here is derived from an EMBL/GenBank/DDBJ whole genome shotgun (WGS) entry which is preliminary data.</text>
</comment>
<dbReference type="EMBL" id="JAAQHG020000014">
    <property type="protein sequence ID" value="KAL1586517.1"/>
    <property type="molecule type" value="Genomic_DNA"/>
</dbReference>
<evidence type="ECO:0000313" key="2">
    <source>
        <dbReference type="Proteomes" id="UP000803884"/>
    </source>
</evidence>
<dbReference type="AlphaFoldDB" id="A0AB34KQV7"/>
<evidence type="ECO:0000313" key="1">
    <source>
        <dbReference type="EMBL" id="KAL1586517.1"/>
    </source>
</evidence>
<dbReference type="RefSeq" id="XP_069229622.1">
    <property type="nucleotide sequence ID" value="XM_069373850.1"/>
</dbReference>
<reference evidence="1 2" key="1">
    <citation type="journal article" date="2020" name="Microbiol. Resour. Announc.">
        <title>Draft Genome Sequence of a Cladosporium Species Isolated from the Mesophotic Ascidian Didemnum maculosum.</title>
        <authorList>
            <person name="Gioti A."/>
            <person name="Siaperas R."/>
            <person name="Nikolaivits E."/>
            <person name="Le Goff G."/>
            <person name="Ouazzani J."/>
            <person name="Kotoulas G."/>
            <person name="Topakas E."/>
        </authorList>
    </citation>
    <scope>NUCLEOTIDE SEQUENCE [LARGE SCALE GENOMIC DNA]</scope>
    <source>
        <strain evidence="1 2">TM138-S3</strain>
    </source>
</reference>
<proteinExistence type="predicted"/>
<organism evidence="1 2">
    <name type="scientific">Cladosporium halotolerans</name>
    <dbReference type="NCBI Taxonomy" id="1052096"/>
    <lineage>
        <taxon>Eukaryota</taxon>
        <taxon>Fungi</taxon>
        <taxon>Dikarya</taxon>
        <taxon>Ascomycota</taxon>
        <taxon>Pezizomycotina</taxon>
        <taxon>Dothideomycetes</taxon>
        <taxon>Dothideomycetidae</taxon>
        <taxon>Cladosporiales</taxon>
        <taxon>Cladosporiaceae</taxon>
        <taxon>Cladosporium</taxon>
    </lineage>
</organism>
<gene>
    <name evidence="1" type="ORF">WHR41_05245</name>
</gene>
<name>A0AB34KQV7_9PEZI</name>
<keyword evidence="2" id="KW-1185">Reference proteome</keyword>
<dbReference type="Gene3D" id="3.30.530.20">
    <property type="match status" value="1"/>
</dbReference>